<evidence type="ECO:0000313" key="1">
    <source>
        <dbReference type="EMBL" id="MDN3243420.1"/>
    </source>
</evidence>
<dbReference type="EMBL" id="JAUEMJ010000013">
    <property type="protein sequence ID" value="MDN3243420.1"/>
    <property type="molecule type" value="Genomic_DNA"/>
</dbReference>
<name>A0ABT7YXR7_9ACTN</name>
<comment type="caution">
    <text evidence="1">The sequence shown here is derived from an EMBL/GenBank/DDBJ whole genome shotgun (WGS) entry which is preliminary data.</text>
</comment>
<gene>
    <name evidence="1" type="ORF">QWI33_27145</name>
</gene>
<dbReference type="RefSeq" id="WP_289959822.1">
    <property type="nucleotide sequence ID" value="NZ_JAUEMJ010000013.1"/>
</dbReference>
<reference evidence="1" key="1">
    <citation type="submission" date="2023-06" db="EMBL/GenBank/DDBJ databases">
        <title>Gycomyces niveus sp.nov., a novel actinomycete isolated from soil in Shouguang.</title>
        <authorList>
            <person name="Yang X."/>
            <person name="Zhao J."/>
        </authorList>
    </citation>
    <scope>NUCLEOTIDE SEQUENCE</scope>
    <source>
        <strain evidence="1">NEAU C2</strain>
    </source>
</reference>
<evidence type="ECO:0000313" key="2">
    <source>
        <dbReference type="Proteomes" id="UP001171902"/>
    </source>
</evidence>
<accession>A0ABT7YXR7</accession>
<organism evidence="1 2">
    <name type="scientific">Glycomyces tritici</name>
    <dbReference type="NCBI Taxonomy" id="2665176"/>
    <lineage>
        <taxon>Bacteria</taxon>
        <taxon>Bacillati</taxon>
        <taxon>Actinomycetota</taxon>
        <taxon>Actinomycetes</taxon>
        <taxon>Glycomycetales</taxon>
        <taxon>Glycomycetaceae</taxon>
        <taxon>Glycomyces</taxon>
    </lineage>
</organism>
<protein>
    <submittedName>
        <fullName evidence="1">Uncharacterized protein</fullName>
    </submittedName>
</protein>
<keyword evidence="2" id="KW-1185">Reference proteome</keyword>
<dbReference type="Proteomes" id="UP001171902">
    <property type="component" value="Unassembled WGS sequence"/>
</dbReference>
<proteinExistence type="predicted"/>
<sequence length="377" mass="42192">MTDRQQSISPEHFSSYLRSRSWRPVDTWRGMVVWERDVPESDQVLVPAEGDERSVRRLLKRAIVDLAAVEERPLEDLLSELEAPDADTQRFRLFPPTPSGTIPFIDGRKAIDAIYHLLRDSGRNVDEGHKLLYQDRASEPVYRFLDRVQLGLTAPGSYIFTTSIAKAARTDGDQSALFELEAATDTAALSDHEIVVRLHGAVNQAHAVAKKLLERREISDLAEVGLSANFCKALGDLGGSNHDRPFEIDFDWGFGRAQSPPGSALRFTDRMAAKIHDFGVRLEELAKTGSAVIEGKVIGLYTEEAGYRRRVQIKGRIQAGEEQYDGTLWAFVTESDYDRAIEAHRASEPVRAQGELHLENSSLRLYLGSDGFEVQQD</sequence>